<protein>
    <recommendedName>
        <fullName evidence="3">Bursicon</fullName>
    </recommendedName>
</protein>
<comment type="caution">
    <text evidence="1">The sequence shown here is derived from an EMBL/GenBank/DDBJ whole genome shotgun (WGS) entry which is preliminary data.</text>
</comment>
<dbReference type="Proteomes" id="UP000828390">
    <property type="component" value="Unassembled WGS sequence"/>
</dbReference>
<evidence type="ECO:0000313" key="2">
    <source>
        <dbReference type="Proteomes" id="UP000828390"/>
    </source>
</evidence>
<dbReference type="AlphaFoldDB" id="A0A9D4GWW8"/>
<evidence type="ECO:0008006" key="3">
    <source>
        <dbReference type="Google" id="ProtNLM"/>
    </source>
</evidence>
<organism evidence="1 2">
    <name type="scientific">Dreissena polymorpha</name>
    <name type="common">Zebra mussel</name>
    <name type="synonym">Mytilus polymorpha</name>
    <dbReference type="NCBI Taxonomy" id="45954"/>
    <lineage>
        <taxon>Eukaryota</taxon>
        <taxon>Metazoa</taxon>
        <taxon>Spiralia</taxon>
        <taxon>Lophotrochozoa</taxon>
        <taxon>Mollusca</taxon>
        <taxon>Bivalvia</taxon>
        <taxon>Autobranchia</taxon>
        <taxon>Heteroconchia</taxon>
        <taxon>Euheterodonta</taxon>
        <taxon>Imparidentia</taxon>
        <taxon>Neoheterodontei</taxon>
        <taxon>Myida</taxon>
        <taxon>Dreissenoidea</taxon>
        <taxon>Dreissenidae</taxon>
        <taxon>Dreissena</taxon>
    </lineage>
</organism>
<proteinExistence type="predicted"/>
<name>A0A9D4GWW8_DREPO</name>
<dbReference type="EMBL" id="JAIWYP010000005">
    <property type="protein sequence ID" value="KAH3824382.1"/>
    <property type="molecule type" value="Genomic_DNA"/>
</dbReference>
<reference evidence="1" key="2">
    <citation type="submission" date="2020-11" db="EMBL/GenBank/DDBJ databases">
        <authorList>
            <person name="McCartney M.A."/>
            <person name="Auch B."/>
            <person name="Kono T."/>
            <person name="Mallez S."/>
            <person name="Becker A."/>
            <person name="Gohl D.M."/>
            <person name="Silverstein K.A.T."/>
            <person name="Koren S."/>
            <person name="Bechman K.B."/>
            <person name="Herman A."/>
            <person name="Abrahante J.E."/>
            <person name="Garbe J."/>
        </authorList>
    </citation>
    <scope>NUCLEOTIDE SEQUENCE</scope>
    <source>
        <strain evidence="1">Duluth1</strain>
        <tissue evidence="1">Whole animal</tissue>
    </source>
</reference>
<accession>A0A9D4GWW8</accession>
<evidence type="ECO:0000313" key="1">
    <source>
        <dbReference type="EMBL" id="KAH3824382.1"/>
    </source>
</evidence>
<dbReference type="InterPro" id="IPR029034">
    <property type="entry name" value="Cystine-knot_cytokine"/>
</dbReference>
<dbReference type="Gene3D" id="2.10.90.10">
    <property type="entry name" value="Cystine-knot cytokines"/>
    <property type="match status" value="1"/>
</dbReference>
<gene>
    <name evidence="1" type="ORF">DPMN_126217</name>
</gene>
<sequence length="73" mass="8360">MCSTFTRVDPNNPSAFERSCVQCREMNIRYRKVKITCPNADGSRAFVKETLEIPVPTNCSCKAWSEEIYHQDG</sequence>
<reference evidence="1" key="1">
    <citation type="journal article" date="2019" name="bioRxiv">
        <title>The Genome of the Zebra Mussel, Dreissena polymorpha: A Resource for Invasive Species Research.</title>
        <authorList>
            <person name="McCartney M.A."/>
            <person name="Auch B."/>
            <person name="Kono T."/>
            <person name="Mallez S."/>
            <person name="Zhang Y."/>
            <person name="Obille A."/>
            <person name="Becker A."/>
            <person name="Abrahante J.E."/>
            <person name="Garbe J."/>
            <person name="Badalamenti J.P."/>
            <person name="Herman A."/>
            <person name="Mangelson H."/>
            <person name="Liachko I."/>
            <person name="Sullivan S."/>
            <person name="Sone E.D."/>
            <person name="Koren S."/>
            <person name="Silverstein K.A.T."/>
            <person name="Beckman K.B."/>
            <person name="Gohl D.M."/>
        </authorList>
    </citation>
    <scope>NUCLEOTIDE SEQUENCE</scope>
    <source>
        <strain evidence="1">Duluth1</strain>
        <tissue evidence="1">Whole animal</tissue>
    </source>
</reference>
<keyword evidence="2" id="KW-1185">Reference proteome</keyword>